<feature type="transmembrane region" description="Helical" evidence="1">
    <location>
        <begin position="141"/>
        <end position="162"/>
    </location>
</feature>
<proteinExistence type="predicted"/>
<gene>
    <name evidence="3" type="ORF">BT93_L4367</name>
</gene>
<dbReference type="OrthoDB" id="1689146at2759"/>
<feature type="transmembrane region" description="Helical" evidence="1">
    <location>
        <begin position="283"/>
        <end position="302"/>
    </location>
</feature>
<dbReference type="Pfam" id="PF04578">
    <property type="entry name" value="DUF594"/>
    <property type="match status" value="1"/>
</dbReference>
<keyword evidence="1" id="KW-0472">Membrane</keyword>
<dbReference type="EMBL" id="MU089558">
    <property type="protein sequence ID" value="KAF7851183.1"/>
    <property type="molecule type" value="Genomic_DNA"/>
</dbReference>
<keyword evidence="1" id="KW-0812">Transmembrane</keyword>
<feature type="domain" description="DUF4220" evidence="2">
    <location>
        <begin position="52"/>
        <end position="407"/>
    </location>
</feature>
<feature type="transmembrane region" description="Helical" evidence="1">
    <location>
        <begin position="87"/>
        <end position="105"/>
    </location>
</feature>
<reference evidence="3" key="1">
    <citation type="submission" date="2020-05" db="EMBL/GenBank/DDBJ databases">
        <title>WGS assembly of Corymbia citriodora subspecies variegata.</title>
        <authorList>
            <person name="Barry K."/>
            <person name="Hundley H."/>
            <person name="Shu S."/>
            <person name="Jenkins J."/>
            <person name="Grimwood J."/>
            <person name="Baten A."/>
        </authorList>
    </citation>
    <scope>NUCLEOTIDE SEQUENCE</scope>
    <source>
        <strain evidence="3">CV2-018</strain>
    </source>
</reference>
<evidence type="ECO:0000313" key="4">
    <source>
        <dbReference type="Proteomes" id="UP000806378"/>
    </source>
</evidence>
<name>A0A8T0CU80_CORYI</name>
<evidence type="ECO:0000256" key="1">
    <source>
        <dbReference type="SAM" id="Phobius"/>
    </source>
</evidence>
<evidence type="ECO:0000259" key="2">
    <source>
        <dbReference type="Pfam" id="PF13968"/>
    </source>
</evidence>
<feature type="transmembrane region" description="Helical" evidence="1">
    <location>
        <begin position="117"/>
        <end position="135"/>
    </location>
</feature>
<dbReference type="AlphaFoldDB" id="A0A8T0CU80"/>
<evidence type="ECO:0000313" key="3">
    <source>
        <dbReference type="EMBL" id="KAF7851183.1"/>
    </source>
</evidence>
<keyword evidence="1" id="KW-1133">Transmembrane helix</keyword>
<feature type="transmembrane region" description="Helical" evidence="1">
    <location>
        <begin position="15"/>
        <end position="35"/>
    </location>
</feature>
<dbReference type="InterPro" id="IPR025315">
    <property type="entry name" value="DUF4220"/>
</dbReference>
<keyword evidence="4" id="KW-1185">Reference proteome</keyword>
<dbReference type="InterPro" id="IPR007658">
    <property type="entry name" value="DUF594"/>
</dbReference>
<dbReference type="Pfam" id="PF13968">
    <property type="entry name" value="DUF4220"/>
    <property type="match status" value="1"/>
</dbReference>
<feature type="transmembrane region" description="Helical" evidence="1">
    <location>
        <begin position="47"/>
        <end position="67"/>
    </location>
</feature>
<comment type="caution">
    <text evidence="3">The sequence shown here is derived from an EMBL/GenBank/DDBJ whole genome shotgun (WGS) entry which is preliminary data.</text>
</comment>
<dbReference type="Gramene" id="rna-gnl|WGS:JABURB|Cocit.L4367.1">
    <property type="protein sequence ID" value="cds-KAF7851183.1"/>
    <property type="gene ID" value="gene-BT93_L4367"/>
</dbReference>
<dbReference type="PANTHER" id="PTHR31325">
    <property type="entry name" value="OS01G0798800 PROTEIN-RELATED"/>
    <property type="match status" value="1"/>
</dbReference>
<feature type="transmembrane region" description="Helical" evidence="1">
    <location>
        <begin position="314"/>
        <end position="335"/>
    </location>
</feature>
<dbReference type="Proteomes" id="UP000806378">
    <property type="component" value="Unassembled WGS sequence"/>
</dbReference>
<protein>
    <recommendedName>
        <fullName evidence="2">DUF4220 domain-containing protein</fullName>
    </recommendedName>
</protein>
<accession>A0A8T0CU80</accession>
<sequence length="699" mass="80727">MKFSSLFRDLSNTSTVRQIILLSFSLQVILVLYAPFRRKTTDRIIVFFLRVCYLMAPSLATFTIGVISQQGNSSVLVGDLESAFQAFWASFLLLHFGGPDNLTSFFLEDNIFWKWHLVNFIVQVGTVIRVFVKIFPSDNTLVIPTILVFLAAIIKNVERLLALHLSDLPRFREGVFTRHKLIEDDNFRGDLLGDLLGDLHSYAEDGGNLGESTVVKHAYCFFQFFKVFLADLIFARRVYQMSREYFCKVSAMDALRVISVELQFMYGELHTKALIIHSRWSHIFRFIAFIEVAIASAMFNSLKKSRFSELDVLITNILLFGGITLDTLSLCMLVFSDWTVAQMKYNRGLFKLDSFLHMLFCAMDTLRKPKLTKCKIDPNETVTYEVLNTLMIFRTWSESISACNLFSESLKRSPRKIYKHRVITYLYDKCSFTFHQVVETILEVCRLKHPERMIKNTLYMSRSPFIMKLWIFIFREVTSKSQSIDDIQELKKIFEARGDLFLQSRLERLDCDNLLAYIQTANYDSTILTWHFATEILYNRERELTSSPAANDEMEFSKILSDYMLYLLLNQHDVMSDVAGIAQITAAKMARKIRGHISEATEDEKGLCKALYEASTGTYDLTSQLQEGIQLAQELEGFRERQWEVMSGVWVEMLSYAASHIKGEAHMRVLSKGGELLTFIWLLMAHLGCCYKPEWGMES</sequence>
<organism evidence="3 4">
    <name type="scientific">Corymbia citriodora subsp. variegata</name>
    <dbReference type="NCBI Taxonomy" id="360336"/>
    <lineage>
        <taxon>Eukaryota</taxon>
        <taxon>Viridiplantae</taxon>
        <taxon>Streptophyta</taxon>
        <taxon>Embryophyta</taxon>
        <taxon>Tracheophyta</taxon>
        <taxon>Spermatophyta</taxon>
        <taxon>Magnoliopsida</taxon>
        <taxon>eudicotyledons</taxon>
        <taxon>Gunneridae</taxon>
        <taxon>Pentapetalae</taxon>
        <taxon>rosids</taxon>
        <taxon>malvids</taxon>
        <taxon>Myrtales</taxon>
        <taxon>Myrtaceae</taxon>
        <taxon>Myrtoideae</taxon>
        <taxon>Eucalypteae</taxon>
        <taxon>Corymbia</taxon>
    </lineage>
</organism>